<evidence type="ECO:0000259" key="7">
    <source>
        <dbReference type="PROSITE" id="PS51206"/>
    </source>
</evidence>
<evidence type="ECO:0000256" key="5">
    <source>
        <dbReference type="ARBA" id="ARBA00022840"/>
    </source>
</evidence>
<feature type="region of interest" description="Disordered" evidence="6">
    <location>
        <begin position="473"/>
        <end position="501"/>
    </location>
</feature>
<dbReference type="GO" id="GO:0019079">
    <property type="term" value="P:viral genome replication"/>
    <property type="evidence" value="ECO:0007669"/>
    <property type="project" value="InterPro"/>
</dbReference>
<evidence type="ECO:0000256" key="2">
    <source>
        <dbReference type="ARBA" id="ARBA00022562"/>
    </source>
</evidence>
<accession>A0A4D6YV80</accession>
<reference evidence="8 9" key="1">
    <citation type="journal article" date="2019" name="Viruses">
        <title>Chapparvovirus DNA Found in 4% of Dogs with Diarrhea.</title>
        <authorList>
            <person name="Fahsbender E."/>
            <person name="Altan E."/>
            <person name="Seguin M.A."/>
            <person name="Young P."/>
            <person name="Estrada M."/>
            <person name="Leutenegger C."/>
            <person name="Delwart E."/>
        </authorList>
    </citation>
    <scope>NUCLEOTIDE SEQUENCE [LARGE SCALE GENOMIC DNA]</scope>
    <source>
        <strain evidence="8 9">IDEXX1</strain>
    </source>
</reference>
<evidence type="ECO:0000256" key="4">
    <source>
        <dbReference type="ARBA" id="ARBA00022741"/>
    </source>
</evidence>
<dbReference type="GO" id="GO:0005524">
    <property type="term" value="F:ATP binding"/>
    <property type="evidence" value="ECO:0007669"/>
    <property type="project" value="UniProtKB-KW"/>
</dbReference>
<feature type="compositionally biased region" description="Polar residues" evidence="6">
    <location>
        <begin position="473"/>
        <end position="490"/>
    </location>
</feature>
<keyword evidence="5" id="KW-0067">ATP-binding</keyword>
<keyword evidence="4" id="KW-0547">Nucleotide-binding</keyword>
<keyword evidence="2" id="KW-1048">Host nucleus</keyword>
<sequence>MQAEMERGGRSITGIRRFTWSGDNLILEKEENIQLDKNQLTHQLHIMNAQTWQAGVLSITYPNGSSPLSDPLPYVKCFASLRSVKAWILAGEYNPEGIFHVHSMALTLQRSDSFRRSIDREWFIKRVEFLQSFSDRDPVLDVLKMQKCHKPESLIAYMCKEPIWICTSDKHYTNIVTAVCYYDLGERFRIKQQEKIERERANSANMNKIVADVLNVIYDHSCKTIEDCMKCAPDIMSQYLHRSGFSSIVQNSGGYVSATAHGWSLERIACKHFPHPDNIHKCLLHQGLDVCTFDISFFKWITKQMSKHNTLVLWGPSNTGKSAFISGFKQCVSWGEIVNTNNFAFEGLMNNNIGVWEEPLISPELAEKAKQIFEGMECSIPVKFKKPIKLPRTPIIMTTNHAPWRFCTHEEEMFRNRMFIFYWNFDMANTELIFRNSNESCECCSCKRSCGRETSIDIEPTSRMQGEQQSLQLAGATDNTSSVWPRSLSRTGTGALGGGTTAESTNCRGDNQRYCSNTGRAEEQCSHSSGSSISSCTSVSDGIRTSGYNRSSDPSFGISGTQSGDVIDVVSNKYRRDDGIDFRRDRMGSNGNGDQTESYSDTGRASRQYASESEMVVLGKRKKTIETEIQAKKFSMDRKMESLSIPTKLDWFMYLSYLQQQYG</sequence>
<dbReference type="GO" id="GO:0042025">
    <property type="term" value="C:host cell nucleus"/>
    <property type="evidence" value="ECO:0007669"/>
    <property type="project" value="UniProtKB-SubCell"/>
</dbReference>
<dbReference type="RefSeq" id="YP_010796449.1">
    <property type="nucleotide sequence ID" value="NC_076028.1"/>
</dbReference>
<feature type="compositionally biased region" description="Polar residues" evidence="6">
    <location>
        <begin position="592"/>
        <end position="611"/>
    </location>
</feature>
<comment type="subcellular location">
    <subcellularLocation>
        <location evidence="1">Host nucleus</location>
    </subcellularLocation>
</comment>
<feature type="region of interest" description="Disordered" evidence="6">
    <location>
        <begin position="581"/>
        <end position="612"/>
    </location>
</feature>
<dbReference type="EMBL" id="MH893826">
    <property type="protein sequence ID" value="QCI31794.1"/>
    <property type="molecule type" value="Genomic_DNA"/>
</dbReference>
<proteinExistence type="predicted"/>
<evidence type="ECO:0000313" key="8">
    <source>
        <dbReference type="EMBL" id="QCI31794.1"/>
    </source>
</evidence>
<dbReference type="Gene3D" id="3.40.50.300">
    <property type="entry name" value="P-loop containing nucleotide triphosphate hydrolases"/>
    <property type="match status" value="1"/>
</dbReference>
<dbReference type="Proteomes" id="UP000501362">
    <property type="component" value="Segment"/>
</dbReference>
<feature type="domain" description="SF3 helicase" evidence="7">
    <location>
        <begin position="289"/>
        <end position="436"/>
    </location>
</feature>
<dbReference type="Pfam" id="PF01057">
    <property type="entry name" value="Parvo_NS1"/>
    <property type="match status" value="1"/>
</dbReference>
<dbReference type="InterPro" id="IPR014015">
    <property type="entry name" value="Helicase_SF3_DNA-vir"/>
</dbReference>
<dbReference type="SUPFAM" id="SSF52540">
    <property type="entry name" value="P-loop containing nucleoside triphosphate hydrolases"/>
    <property type="match status" value="1"/>
</dbReference>
<dbReference type="GO" id="GO:0006260">
    <property type="term" value="P:DNA replication"/>
    <property type="evidence" value="ECO:0007669"/>
    <property type="project" value="UniProtKB-KW"/>
</dbReference>
<protein>
    <submittedName>
        <fullName evidence="8">Nonstructural protein</fullName>
    </submittedName>
</protein>
<evidence type="ECO:0000256" key="1">
    <source>
        <dbReference type="ARBA" id="ARBA00004147"/>
    </source>
</evidence>
<keyword evidence="3" id="KW-0235">DNA replication</keyword>
<organism evidence="8 9">
    <name type="scientific">cachavirus 1A</name>
    <dbReference type="NCBI Taxonomy" id="2575764"/>
    <lineage>
        <taxon>Viruses</taxon>
        <taxon>Monodnaviria</taxon>
        <taxon>Shotokuvirae</taxon>
        <taxon>Cossaviricota</taxon>
        <taxon>Quintoviricetes</taxon>
        <taxon>Piccovirales</taxon>
        <taxon>Parvoviridae</taxon>
        <taxon>Hamaparvovirinae</taxon>
        <taxon>Chaphamaparvovirus</taxon>
        <taxon>Chaphamaparvovirus carnivoran1</taxon>
    </lineage>
</organism>
<evidence type="ECO:0000256" key="3">
    <source>
        <dbReference type="ARBA" id="ARBA00022705"/>
    </source>
</evidence>
<dbReference type="GeneID" id="80533944"/>
<evidence type="ECO:0000313" key="9">
    <source>
        <dbReference type="Proteomes" id="UP000501362"/>
    </source>
</evidence>
<dbReference type="InterPro" id="IPR027417">
    <property type="entry name" value="P-loop_NTPase"/>
</dbReference>
<dbReference type="PROSITE" id="PS51206">
    <property type="entry name" value="SF3_HELICASE_1"/>
    <property type="match status" value="1"/>
</dbReference>
<name>A0A4D6YV80_9VIRU</name>
<evidence type="ECO:0000256" key="6">
    <source>
        <dbReference type="SAM" id="MobiDB-lite"/>
    </source>
</evidence>
<dbReference type="InterPro" id="IPR001257">
    <property type="entry name" value="Parvovirus_NS1_helicase"/>
</dbReference>
<keyword evidence="9" id="KW-1185">Reference proteome</keyword>
<dbReference type="KEGG" id="vg:80533944"/>